<dbReference type="GO" id="GO:0008841">
    <property type="term" value="F:dihydrofolate synthase activity"/>
    <property type="evidence" value="ECO:0007669"/>
    <property type="project" value="UniProtKB-EC"/>
</dbReference>
<keyword evidence="10" id="KW-0479">Metal-binding</keyword>
<protein>
    <recommendedName>
        <fullName evidence="8">Dihydrofolate synthase/folylpolyglutamate synthase</fullName>
        <ecNumber evidence="6">6.3.2.12</ecNumber>
        <ecNumber evidence="7">6.3.2.17</ecNumber>
    </recommendedName>
    <alternativeName>
        <fullName evidence="17">Folylpoly-gamma-glutamate synthetase-dihydrofolate synthetase</fullName>
    </alternativeName>
    <alternativeName>
        <fullName evidence="15">Folylpolyglutamate synthetase</fullName>
    </alternativeName>
    <alternativeName>
        <fullName evidence="16">Tetrahydrofolylpolyglutamate synthase</fullName>
    </alternativeName>
</protein>
<dbReference type="NCBIfam" id="TIGR01499">
    <property type="entry name" value="folC"/>
    <property type="match status" value="1"/>
</dbReference>
<evidence type="ECO:0000256" key="10">
    <source>
        <dbReference type="ARBA" id="ARBA00022723"/>
    </source>
</evidence>
<keyword evidence="13" id="KW-0460">Magnesium</keyword>
<evidence type="ECO:0000256" key="8">
    <source>
        <dbReference type="ARBA" id="ARBA00019357"/>
    </source>
</evidence>
<evidence type="ECO:0000256" key="7">
    <source>
        <dbReference type="ARBA" id="ARBA00013025"/>
    </source>
</evidence>
<comment type="catalytic activity">
    <reaction evidence="21">
        <text>7,8-dihydropteroate + L-glutamate + ATP = 7,8-dihydrofolate + ADP + phosphate + H(+)</text>
        <dbReference type="Rhea" id="RHEA:23584"/>
        <dbReference type="ChEBI" id="CHEBI:15378"/>
        <dbReference type="ChEBI" id="CHEBI:17839"/>
        <dbReference type="ChEBI" id="CHEBI:29985"/>
        <dbReference type="ChEBI" id="CHEBI:30616"/>
        <dbReference type="ChEBI" id="CHEBI:43474"/>
        <dbReference type="ChEBI" id="CHEBI:57451"/>
        <dbReference type="ChEBI" id="CHEBI:456216"/>
        <dbReference type="EC" id="6.3.2.12"/>
    </reaction>
</comment>
<proteinExistence type="inferred from homology"/>
<dbReference type="Gene3D" id="3.40.1190.10">
    <property type="entry name" value="Mur-like, catalytic domain"/>
    <property type="match status" value="1"/>
</dbReference>
<organism evidence="25 26">
    <name type="scientific">Prevotella intermedia</name>
    <dbReference type="NCBI Taxonomy" id="28131"/>
    <lineage>
        <taxon>Bacteria</taxon>
        <taxon>Pseudomonadati</taxon>
        <taxon>Bacteroidota</taxon>
        <taxon>Bacteroidia</taxon>
        <taxon>Bacteroidales</taxon>
        <taxon>Prevotellaceae</taxon>
        <taxon>Prevotella</taxon>
    </lineage>
</organism>
<dbReference type="InterPro" id="IPR001645">
    <property type="entry name" value="Folylpolyglutamate_synth"/>
</dbReference>
<accession>A0A0S3UH88</accession>
<dbReference type="InterPro" id="IPR004101">
    <property type="entry name" value="Mur_ligase_C"/>
</dbReference>
<evidence type="ECO:0000313" key="26">
    <source>
        <dbReference type="Proteomes" id="UP000217431"/>
    </source>
</evidence>
<dbReference type="GO" id="GO:0046656">
    <property type="term" value="P:folic acid biosynthetic process"/>
    <property type="evidence" value="ECO:0007669"/>
    <property type="project" value="UniProtKB-KW"/>
</dbReference>
<dbReference type="STRING" id="28131.BWX40_06285"/>
<evidence type="ECO:0000256" key="21">
    <source>
        <dbReference type="ARBA" id="ARBA00049161"/>
    </source>
</evidence>
<feature type="domain" description="Mur ligase C-terminal" evidence="23">
    <location>
        <begin position="299"/>
        <end position="416"/>
    </location>
</feature>
<evidence type="ECO:0000256" key="22">
    <source>
        <dbReference type="PIRNR" id="PIRNR001563"/>
    </source>
</evidence>
<dbReference type="Pfam" id="PF02875">
    <property type="entry name" value="Mur_ligase_C"/>
    <property type="match status" value="1"/>
</dbReference>
<dbReference type="SUPFAM" id="SSF53244">
    <property type="entry name" value="MurD-like peptide ligases, peptide-binding domain"/>
    <property type="match status" value="1"/>
</dbReference>
<dbReference type="InterPro" id="IPR036615">
    <property type="entry name" value="Mur_ligase_C_dom_sf"/>
</dbReference>
<keyword evidence="11 22" id="KW-0547">Nucleotide-binding</keyword>
<evidence type="ECO:0000256" key="11">
    <source>
        <dbReference type="ARBA" id="ARBA00022741"/>
    </source>
</evidence>
<evidence type="ECO:0000256" key="17">
    <source>
        <dbReference type="ARBA" id="ARBA00032510"/>
    </source>
</evidence>
<evidence type="ECO:0000256" key="14">
    <source>
        <dbReference type="ARBA" id="ARBA00022909"/>
    </source>
</evidence>
<comment type="pathway">
    <text evidence="3">Cofactor biosynthesis; tetrahydrofolate biosynthesis; 7,8-dihydrofolate from 2-amino-4-hydroxy-6-hydroxymethyl-7,8-dihydropteridine diphosphate and 4-aminobenzoate: step 2/2.</text>
</comment>
<comment type="function">
    <text evidence="2">Functions in two distinct reactions of the de novo folate biosynthetic pathway. Catalyzes the addition of a glutamate residue to dihydropteroate (7,8-dihydropteroate or H2Pte) to form dihydrofolate (7,8-dihydrofolate monoglutamate or H2Pte-Glu). Also catalyzes successive additions of L-glutamate to tetrahydrofolate or 10-formyltetrahydrofolate or 5,10-methylenetetrahydrofolate, leading to folylpolyglutamate derivatives.</text>
</comment>
<evidence type="ECO:0000313" key="25">
    <source>
        <dbReference type="EMBL" id="BAU16892.1"/>
    </source>
</evidence>
<dbReference type="GO" id="GO:0046872">
    <property type="term" value="F:metal ion binding"/>
    <property type="evidence" value="ECO:0007669"/>
    <property type="project" value="UniProtKB-KW"/>
</dbReference>
<dbReference type="EC" id="6.3.2.12" evidence="6"/>
<dbReference type="EMBL" id="AP014597">
    <property type="protein sequence ID" value="BAU16892.1"/>
    <property type="molecule type" value="Genomic_DNA"/>
</dbReference>
<evidence type="ECO:0000256" key="12">
    <source>
        <dbReference type="ARBA" id="ARBA00022840"/>
    </source>
</evidence>
<name>A0A0S3UH88_PREIN</name>
<evidence type="ECO:0000256" key="6">
    <source>
        <dbReference type="ARBA" id="ARBA00013023"/>
    </source>
</evidence>
<dbReference type="PIRSF" id="PIRSF001563">
    <property type="entry name" value="Folylpolyglu_synth"/>
    <property type="match status" value="1"/>
</dbReference>
<evidence type="ECO:0000256" key="18">
    <source>
        <dbReference type="ARBA" id="ARBA00047493"/>
    </source>
</evidence>
<dbReference type="Pfam" id="PF08245">
    <property type="entry name" value="Mur_ligase_M"/>
    <property type="match status" value="1"/>
</dbReference>
<dbReference type="PANTHER" id="PTHR11136:SF0">
    <property type="entry name" value="DIHYDROFOLATE SYNTHETASE-RELATED"/>
    <property type="match status" value="1"/>
</dbReference>
<evidence type="ECO:0000256" key="1">
    <source>
        <dbReference type="ARBA" id="ARBA00001946"/>
    </source>
</evidence>
<reference evidence="25 26" key="1">
    <citation type="journal article" date="2016" name="DNA Res.">
        <title>The complete genome sequencing of Prevotella intermedia strain OMA14 and a subsequent fine-scale, intra-species genomic comparison reveal an unusual amplification of conjugative and mobile transposons and identify a novel Prevotella-lineage-specific repeat.</title>
        <authorList>
            <person name="Naito M."/>
            <person name="Ogura Y."/>
            <person name="Itoh T."/>
            <person name="Shoji M."/>
            <person name="Okamoto M."/>
            <person name="Hayashi T."/>
            <person name="Nakayama K."/>
        </authorList>
    </citation>
    <scope>NUCLEOTIDE SEQUENCE [LARGE SCALE GENOMIC DNA]</scope>
    <source>
        <strain evidence="25 26">OMA14</strain>
    </source>
</reference>
<dbReference type="PROSITE" id="PS01012">
    <property type="entry name" value="FOLYLPOLYGLU_SYNT_2"/>
    <property type="match status" value="1"/>
</dbReference>
<evidence type="ECO:0000256" key="16">
    <source>
        <dbReference type="ARBA" id="ARBA00030592"/>
    </source>
</evidence>
<evidence type="ECO:0000256" key="19">
    <source>
        <dbReference type="ARBA" id="ARBA00047808"/>
    </source>
</evidence>
<dbReference type="SUPFAM" id="SSF53623">
    <property type="entry name" value="MurD-like peptide ligases, catalytic domain"/>
    <property type="match status" value="1"/>
</dbReference>
<dbReference type="GO" id="GO:0005737">
    <property type="term" value="C:cytoplasm"/>
    <property type="evidence" value="ECO:0007669"/>
    <property type="project" value="TreeGrafter"/>
</dbReference>
<evidence type="ECO:0000256" key="2">
    <source>
        <dbReference type="ARBA" id="ARBA00002714"/>
    </source>
</evidence>
<evidence type="ECO:0000256" key="3">
    <source>
        <dbReference type="ARBA" id="ARBA00004799"/>
    </source>
</evidence>
<evidence type="ECO:0000256" key="15">
    <source>
        <dbReference type="ARBA" id="ARBA00030048"/>
    </source>
</evidence>
<keyword evidence="9 22" id="KW-0436">Ligase</keyword>
<evidence type="ECO:0000259" key="24">
    <source>
        <dbReference type="Pfam" id="PF08245"/>
    </source>
</evidence>
<dbReference type="InterPro" id="IPR036565">
    <property type="entry name" value="Mur-like_cat_sf"/>
</dbReference>
<comment type="similarity">
    <text evidence="5 22">Belongs to the folylpolyglutamate synthase family.</text>
</comment>
<dbReference type="EC" id="6.3.2.17" evidence="7"/>
<dbReference type="RefSeq" id="WP_096404959.1">
    <property type="nucleotide sequence ID" value="NZ_AP014597.1"/>
</dbReference>
<sequence length="427" mass="47719">MTYKETTEYLYNSTPVFEHVGASAYKEGLSTTLALDEYFGRPHQNFRSIHIAGSNGKGSCSHTLAAILQADGYKVGLYTSPHLVDFRERIRVNGKMISEQYVIDFVENHRNIFEPLHPSFFELTTAMAFKYFSEQQVDFAIIEVGLGGRLDCTNIINPLLSIITNISLDHTQFLGDTLPKIAYEKAGIIKQGTPVVVGEAMPETRVVFEAKAQEMDAMIVFAEDIPMVQSASANPKGGRIYQTRLFGTIEGELGGIYQDKNSNTLLTAVMQLYNKQIIRNIDSIAKGFSNVCEATGLMGRWQQIQQNPTVVCDTGHNEAGWKDLSLQIKNQKYRTLRIVFGMVDDKDIEAVMALLPDNAIYYWTQPSTKRAFSADKVARIGKQYNLEGRTFADVAEAYEQALSEAESDDFIFVSGSSYIVADFLSKF</sequence>
<dbReference type="FunFam" id="3.40.1190.10:FF:000011">
    <property type="entry name" value="Folylpolyglutamate synthase/dihydrofolate synthase"/>
    <property type="match status" value="1"/>
</dbReference>
<evidence type="ECO:0000256" key="13">
    <source>
        <dbReference type="ARBA" id="ARBA00022842"/>
    </source>
</evidence>
<feature type="domain" description="Mur ligase central" evidence="24">
    <location>
        <begin position="51"/>
        <end position="193"/>
    </location>
</feature>
<dbReference type="AlphaFoldDB" id="A0A0S3UH88"/>
<keyword evidence="12 22" id="KW-0067">ATP-binding</keyword>
<comment type="catalytic activity">
    <reaction evidence="18">
        <text>(6S)-5,6,7,8-tetrahydrofolyl-(gamma-L-Glu)(n) + L-glutamate + ATP = (6S)-5,6,7,8-tetrahydrofolyl-(gamma-L-Glu)(n+1) + ADP + phosphate + H(+)</text>
        <dbReference type="Rhea" id="RHEA:10580"/>
        <dbReference type="Rhea" id="RHEA-COMP:14738"/>
        <dbReference type="Rhea" id="RHEA-COMP:14740"/>
        <dbReference type="ChEBI" id="CHEBI:15378"/>
        <dbReference type="ChEBI" id="CHEBI:29985"/>
        <dbReference type="ChEBI" id="CHEBI:30616"/>
        <dbReference type="ChEBI" id="CHEBI:43474"/>
        <dbReference type="ChEBI" id="CHEBI:141005"/>
        <dbReference type="ChEBI" id="CHEBI:456216"/>
        <dbReference type="EC" id="6.3.2.17"/>
    </reaction>
</comment>
<dbReference type="Proteomes" id="UP000217431">
    <property type="component" value="Chromosome I"/>
</dbReference>
<gene>
    <name evidence="25" type="ORF">PIOMA14_I_0384</name>
</gene>
<dbReference type="GO" id="GO:0005524">
    <property type="term" value="F:ATP binding"/>
    <property type="evidence" value="ECO:0007669"/>
    <property type="project" value="UniProtKB-KW"/>
</dbReference>
<dbReference type="Gene3D" id="3.90.190.20">
    <property type="entry name" value="Mur ligase, C-terminal domain"/>
    <property type="match status" value="1"/>
</dbReference>
<comment type="catalytic activity">
    <reaction evidence="20">
        <text>(6R)-5,10-methylenetetrahydrofolyl-(gamma-L-Glu)(n) + L-glutamate + ATP = (6R)-5,10-methylenetetrahydrofolyl-(gamma-L-Glu)(n+1) + ADP + phosphate + H(+)</text>
        <dbReference type="Rhea" id="RHEA:51912"/>
        <dbReference type="Rhea" id="RHEA-COMP:13257"/>
        <dbReference type="Rhea" id="RHEA-COMP:13258"/>
        <dbReference type="ChEBI" id="CHEBI:15378"/>
        <dbReference type="ChEBI" id="CHEBI:29985"/>
        <dbReference type="ChEBI" id="CHEBI:30616"/>
        <dbReference type="ChEBI" id="CHEBI:43474"/>
        <dbReference type="ChEBI" id="CHEBI:136572"/>
        <dbReference type="ChEBI" id="CHEBI:456216"/>
        <dbReference type="EC" id="6.3.2.17"/>
    </reaction>
</comment>
<keyword evidence="14" id="KW-0289">Folate biosynthesis</keyword>
<dbReference type="InterPro" id="IPR013221">
    <property type="entry name" value="Mur_ligase_cen"/>
</dbReference>
<evidence type="ECO:0000256" key="9">
    <source>
        <dbReference type="ARBA" id="ARBA00022598"/>
    </source>
</evidence>
<comment type="cofactor">
    <cofactor evidence="1">
        <name>Mg(2+)</name>
        <dbReference type="ChEBI" id="CHEBI:18420"/>
    </cofactor>
</comment>
<dbReference type="GO" id="GO:0004326">
    <property type="term" value="F:tetrahydrofolylpolyglutamate synthase activity"/>
    <property type="evidence" value="ECO:0007669"/>
    <property type="project" value="UniProtKB-EC"/>
</dbReference>
<evidence type="ECO:0000256" key="4">
    <source>
        <dbReference type="ARBA" id="ARBA00005150"/>
    </source>
</evidence>
<evidence type="ECO:0000256" key="5">
    <source>
        <dbReference type="ARBA" id="ARBA00008276"/>
    </source>
</evidence>
<comment type="catalytic activity">
    <reaction evidence="19">
        <text>10-formyltetrahydrofolyl-(gamma-L-Glu)(n) + L-glutamate + ATP = 10-formyltetrahydrofolyl-(gamma-L-Glu)(n+1) + ADP + phosphate + H(+)</text>
        <dbReference type="Rhea" id="RHEA:51904"/>
        <dbReference type="Rhea" id="RHEA-COMP:13088"/>
        <dbReference type="Rhea" id="RHEA-COMP:14300"/>
        <dbReference type="ChEBI" id="CHEBI:15378"/>
        <dbReference type="ChEBI" id="CHEBI:29985"/>
        <dbReference type="ChEBI" id="CHEBI:30616"/>
        <dbReference type="ChEBI" id="CHEBI:43474"/>
        <dbReference type="ChEBI" id="CHEBI:134413"/>
        <dbReference type="ChEBI" id="CHEBI:456216"/>
        <dbReference type="EC" id="6.3.2.17"/>
    </reaction>
</comment>
<comment type="pathway">
    <text evidence="4">Cofactor biosynthesis; tetrahydrofolylpolyglutamate biosynthesis.</text>
</comment>
<dbReference type="InterPro" id="IPR018109">
    <property type="entry name" value="Folylpolyglutamate_synth_CS"/>
</dbReference>
<evidence type="ECO:0000259" key="23">
    <source>
        <dbReference type="Pfam" id="PF02875"/>
    </source>
</evidence>
<dbReference type="PANTHER" id="PTHR11136">
    <property type="entry name" value="FOLYLPOLYGLUTAMATE SYNTHASE-RELATED"/>
    <property type="match status" value="1"/>
</dbReference>
<evidence type="ECO:0000256" key="20">
    <source>
        <dbReference type="ARBA" id="ARBA00049035"/>
    </source>
</evidence>